<sequence>MLSAAEDIMDRQQHKNTSDSDGDQCDAKLDEPHCSSVSTGAVLLADIIPTMVVKLSFPFFMQKIPFGIRHLVVVLLQCISYFMVAFSTTVAMSLTGVAFASLGSGLGEISYLALSSHFPRSVISSWSSGTGGAGVIGSFAYAGLTEPSWANLSPKIALLVMLVIPIIFAFAYWFLMDPPDTVYQVNIFNPKTWIVPPDADVVTLSTSSTDKVRTESTQTYSNGWEADEAEQKVEKISNTSEGAHVTQRILTMEEKLYLILPLLKYMIPLSTVYLAEYLINQGLTELIYFDCAHGFHLSRHSQYRWYQVIYQVGVFCSRSSVNLFLLPQWVLYILPVLQLGNAILFTFDSIFFFVPHIGIIFGLIFFEGLLGGASYVNTFYRVHNEVAPDIREYSISIASSSDTFGIVISGFSAIPLHNYICSQQKYHIK</sequence>
<evidence type="ECO:0000313" key="2">
    <source>
        <dbReference type="WBParaSite" id="PS1159_v2.g20045.t1"/>
    </source>
</evidence>
<dbReference type="Proteomes" id="UP000887580">
    <property type="component" value="Unplaced"/>
</dbReference>
<proteinExistence type="predicted"/>
<protein>
    <submittedName>
        <fullName evidence="2">Battenin</fullName>
    </submittedName>
</protein>
<reference evidence="2" key="1">
    <citation type="submission" date="2022-11" db="UniProtKB">
        <authorList>
            <consortium name="WormBaseParasite"/>
        </authorList>
    </citation>
    <scope>IDENTIFICATION</scope>
</reference>
<evidence type="ECO:0000313" key="1">
    <source>
        <dbReference type="Proteomes" id="UP000887580"/>
    </source>
</evidence>
<name>A0AC35FR30_9BILA</name>
<organism evidence="1 2">
    <name type="scientific">Panagrolaimus sp. PS1159</name>
    <dbReference type="NCBI Taxonomy" id="55785"/>
    <lineage>
        <taxon>Eukaryota</taxon>
        <taxon>Metazoa</taxon>
        <taxon>Ecdysozoa</taxon>
        <taxon>Nematoda</taxon>
        <taxon>Chromadorea</taxon>
        <taxon>Rhabditida</taxon>
        <taxon>Tylenchina</taxon>
        <taxon>Panagrolaimomorpha</taxon>
        <taxon>Panagrolaimoidea</taxon>
        <taxon>Panagrolaimidae</taxon>
        <taxon>Panagrolaimus</taxon>
    </lineage>
</organism>
<dbReference type="WBParaSite" id="PS1159_v2.g20045.t1">
    <property type="protein sequence ID" value="PS1159_v2.g20045.t1"/>
    <property type="gene ID" value="PS1159_v2.g20045"/>
</dbReference>
<accession>A0AC35FR30</accession>